<proteinExistence type="predicted"/>
<evidence type="ECO:0000313" key="1">
    <source>
        <dbReference type="EMBL" id="MBG2914176.1"/>
    </source>
</evidence>
<protein>
    <submittedName>
        <fullName evidence="1">Tail fiber assembly protein</fullName>
    </submittedName>
</protein>
<comment type="caution">
    <text evidence="1">The sequence shown here is derived from an EMBL/GenBank/DDBJ whole genome shotgun (WGS) entry which is preliminary data.</text>
</comment>
<evidence type="ECO:0000313" key="2">
    <source>
        <dbReference type="Proteomes" id="UP000612266"/>
    </source>
</evidence>
<dbReference type="Pfam" id="PF02413">
    <property type="entry name" value="Caudo_TAP"/>
    <property type="match status" value="1"/>
</dbReference>
<gene>
    <name evidence="1" type="ORF">I4901_07340</name>
</gene>
<dbReference type="AlphaFoldDB" id="A0A8I1BLM0"/>
<name>A0A8I1BLM0_9GAMM</name>
<organism evidence="1 2">
    <name type="scientific">Proteus terrae subsp. cibarius</name>
    <dbReference type="NCBI Taxonomy" id="626774"/>
    <lineage>
        <taxon>Bacteria</taxon>
        <taxon>Pseudomonadati</taxon>
        <taxon>Pseudomonadota</taxon>
        <taxon>Gammaproteobacteria</taxon>
        <taxon>Enterobacterales</taxon>
        <taxon>Morganellaceae</taxon>
        <taxon>Proteus</taxon>
    </lineage>
</organism>
<accession>A0A8I1BLM0</accession>
<dbReference type="Proteomes" id="UP000612266">
    <property type="component" value="Unassembled WGS sequence"/>
</dbReference>
<sequence length="125" mass="15174">MHIFIKKTDLTYFQLAPVPDDIENYYSLDFPEHLDVNEYIFFLDRDGNIAFKEDNFRYIEIANIEKQERMYEVINKTRIWLGQLQLNIIKESDKKRLEQWLEYAQRLDEVDLSNAPTVNWPQKPE</sequence>
<dbReference type="EMBL" id="JADSJR010000007">
    <property type="protein sequence ID" value="MBG2914176.1"/>
    <property type="molecule type" value="Genomic_DNA"/>
</dbReference>
<dbReference type="InterPro" id="IPR003458">
    <property type="entry name" value="Phage_T4_Gp38_tail_assem"/>
</dbReference>
<dbReference type="RefSeq" id="WP_196563678.1">
    <property type="nucleotide sequence ID" value="NZ_JADSJR010000007.1"/>
</dbReference>
<reference evidence="1" key="1">
    <citation type="submission" date="2020-11" db="EMBL/GenBank/DDBJ databases">
        <title>Enhanced detection system for hospital associated transmission using whole genome sequencing surveillance.</title>
        <authorList>
            <person name="Harrison L.H."/>
            <person name="Van Tyne D."/>
            <person name="Marsh J.W."/>
            <person name="Griffith M.P."/>
            <person name="Snyder D.J."/>
            <person name="Cooper V.S."/>
            <person name="Mustapha M."/>
        </authorList>
    </citation>
    <scope>NUCLEOTIDE SEQUENCE</scope>
    <source>
        <strain evidence="1">PR00070</strain>
    </source>
</reference>